<dbReference type="SUPFAM" id="SSF55486">
    <property type="entry name" value="Metalloproteases ('zincins'), catalytic domain"/>
    <property type="match status" value="1"/>
</dbReference>
<keyword evidence="4 7" id="KW-0378">Hydrolase</keyword>
<evidence type="ECO:0000256" key="9">
    <source>
        <dbReference type="SAM" id="SignalP"/>
    </source>
</evidence>
<name>A0ABN5TVD3_9GAMM</name>
<evidence type="ECO:0000256" key="1">
    <source>
        <dbReference type="ARBA" id="ARBA00006040"/>
    </source>
</evidence>
<dbReference type="GO" id="GO:0004180">
    <property type="term" value="F:carboxypeptidase activity"/>
    <property type="evidence" value="ECO:0007669"/>
    <property type="project" value="UniProtKB-KW"/>
</dbReference>
<dbReference type="EC" id="3.4.15.5" evidence="11"/>
<dbReference type="GO" id="GO:0008241">
    <property type="term" value="F:peptidyl-dipeptidase activity"/>
    <property type="evidence" value="ECO:0007669"/>
    <property type="project" value="UniProtKB-EC"/>
</dbReference>
<evidence type="ECO:0000256" key="2">
    <source>
        <dbReference type="ARBA" id="ARBA00022670"/>
    </source>
</evidence>
<keyword evidence="3 7" id="KW-0479">Metal-binding</keyword>
<feature type="chain" id="PRO_5046653917" evidence="9">
    <location>
        <begin position="24"/>
        <end position="731"/>
    </location>
</feature>
<evidence type="ECO:0000256" key="7">
    <source>
        <dbReference type="RuleBase" id="RU003435"/>
    </source>
</evidence>
<evidence type="ECO:0000256" key="5">
    <source>
        <dbReference type="ARBA" id="ARBA00022833"/>
    </source>
</evidence>
<dbReference type="PANTHER" id="PTHR43660:SF1">
    <property type="entry name" value="DIPEPTIDYL CARBOXYPEPTIDASE"/>
    <property type="match status" value="1"/>
</dbReference>
<keyword evidence="6 7" id="KW-0482">Metalloprotease</keyword>
<dbReference type="InterPro" id="IPR024079">
    <property type="entry name" value="MetalloPept_cat_dom_sf"/>
</dbReference>
<dbReference type="Gene3D" id="1.10.1370.10">
    <property type="entry name" value="Neurolysin, domain 3"/>
    <property type="match status" value="1"/>
</dbReference>
<dbReference type="Proteomes" id="UP000278437">
    <property type="component" value="Chromosome"/>
</dbReference>
<evidence type="ECO:0000259" key="10">
    <source>
        <dbReference type="Pfam" id="PF01432"/>
    </source>
</evidence>
<dbReference type="InterPro" id="IPR034005">
    <property type="entry name" value="M3A_DCP"/>
</dbReference>
<reference evidence="12" key="1">
    <citation type="submission" date="2017-03" db="EMBL/GenBank/DDBJ databases">
        <title>Full genome sequence of a non-lethal Shewanella isolate that potentiates virulence of Vibio parahaemolyticus causing acute hepatopancreatic necrosis disease (AHPND) in shrimp.</title>
        <authorList>
            <person name="Prachumwat A."/>
            <person name="Sritunyalucksana K."/>
        </authorList>
    </citation>
    <scope>NUCLEOTIDE SEQUENCE [LARGE SCALE GENOMIC DNA]</scope>
    <source>
        <strain evidence="12">TH2012</strain>
    </source>
</reference>
<evidence type="ECO:0000313" key="12">
    <source>
        <dbReference type="Proteomes" id="UP000278437"/>
    </source>
</evidence>
<keyword evidence="12" id="KW-1185">Reference proteome</keyword>
<comment type="cofactor">
    <cofactor evidence="7">
        <name>Zn(2+)</name>
        <dbReference type="ChEBI" id="CHEBI:29105"/>
    </cofactor>
    <text evidence="7">Binds 1 zinc ion.</text>
</comment>
<dbReference type="EMBL" id="CP020373">
    <property type="protein sequence ID" value="AZQ10347.1"/>
    <property type="molecule type" value="Genomic_DNA"/>
</dbReference>
<feature type="region of interest" description="Disordered" evidence="8">
    <location>
        <begin position="27"/>
        <end position="51"/>
    </location>
</feature>
<dbReference type="CDD" id="cd06456">
    <property type="entry name" value="M3A_DCP"/>
    <property type="match status" value="1"/>
</dbReference>
<evidence type="ECO:0000256" key="6">
    <source>
        <dbReference type="ARBA" id="ARBA00023049"/>
    </source>
</evidence>
<dbReference type="InterPro" id="IPR001567">
    <property type="entry name" value="Pept_M3A_M3B_dom"/>
</dbReference>
<organism evidence="11 12">
    <name type="scientific">Shewanella khirikhana</name>
    <dbReference type="NCBI Taxonomy" id="1965282"/>
    <lineage>
        <taxon>Bacteria</taxon>
        <taxon>Pseudomonadati</taxon>
        <taxon>Pseudomonadota</taxon>
        <taxon>Gammaproteobacteria</taxon>
        <taxon>Alteromonadales</taxon>
        <taxon>Shewanellaceae</taxon>
        <taxon>Shewanella</taxon>
    </lineage>
</organism>
<keyword evidence="5 7" id="KW-0862">Zinc</keyword>
<accession>A0ABN5TVD3</accession>
<evidence type="ECO:0000256" key="3">
    <source>
        <dbReference type="ARBA" id="ARBA00022723"/>
    </source>
</evidence>
<dbReference type="Pfam" id="PF01432">
    <property type="entry name" value="Peptidase_M3"/>
    <property type="match status" value="1"/>
</dbReference>
<dbReference type="InterPro" id="IPR024077">
    <property type="entry name" value="Neurolysin/TOP_dom2"/>
</dbReference>
<evidence type="ECO:0000313" key="11">
    <source>
        <dbReference type="EMBL" id="AZQ10347.1"/>
    </source>
</evidence>
<feature type="domain" description="Peptidase M3A/M3B catalytic" evidence="10">
    <location>
        <begin position="287"/>
        <end position="729"/>
    </location>
</feature>
<sequence>MHKSLIATAIGATLFLSACNEQAKEAPAQSQTAAKQASQPQASEQAATDQVATEQAASAQATNVLMSPSPLTYGAPEFDKINNADILPAFEAGLAEHNQQIEAIIATPDAPNFDNTLVAMEKSGAILTRTLKVFFNLSGLMSNDEVQAIEGELVPKLTEHTDNIYLNDKLFARVAAVYAAKASLSAEDQRLVDFYYNQFVRAGAKLNDADKAKMRELNGELAKLSTEFNQNILKSFKDDVLLVTDRAELAGLSDSEIDSLAAAAKEAGKEGYLISLVNTTRQPLLGSLENRALREKLWNTSANRAMGTNGPLVIKLAKLRADKAALLGFPTWADYVLGDQMAAKPDAVFGILDDLAPKAVAKAKVEAADIQAQIKAAGADFELKPWDWAFYAEKVRKAKYDLDESQIKPYFEFNTVLKDGLFYAMNKFYGISLKERKDLPVWHPDVLAYEVFNEDGSSVGLFYLDPYARVGKNGGAWMDEFVSQSFLSGNKPVVYNALNIPKPAAGQPTLMTFDEVTTLFHEFGHGIHGLFSQVKYPSLAGTATARDFVEFPSQANEDWAVDPEVLTHYAKHYQTGEAIPAELLKKVQAAASFNQGYDTVEYLAAALLDMEWHSIGQDAKVDDIKAFEAKALAKHGVDFGPVLPRYQSTYFSHIFAGGYSSGYYAYLWTEVFAADAFAHTMAQGGLTRENGDKYRKAILSMGNSQDLMQDYINFRGQKPTVDALLKRRGLL</sequence>
<keyword evidence="9" id="KW-0732">Signal</keyword>
<dbReference type="PANTHER" id="PTHR43660">
    <property type="entry name" value="DIPEPTIDYL CARBOXYPEPTIDASE"/>
    <property type="match status" value="1"/>
</dbReference>
<keyword evidence="2 7" id="KW-0645">Protease</keyword>
<dbReference type="PROSITE" id="PS51257">
    <property type="entry name" value="PROKAR_LIPOPROTEIN"/>
    <property type="match status" value="1"/>
</dbReference>
<gene>
    <name evidence="11" type="primary">dcp_2</name>
    <name evidence="11" type="ORF">STH12_01217</name>
</gene>
<dbReference type="Gene3D" id="3.40.390.10">
    <property type="entry name" value="Collagenase (Catalytic Domain)"/>
    <property type="match status" value="1"/>
</dbReference>
<evidence type="ECO:0000256" key="4">
    <source>
        <dbReference type="ARBA" id="ARBA00022801"/>
    </source>
</evidence>
<comment type="similarity">
    <text evidence="1 7">Belongs to the peptidase M3 family.</text>
</comment>
<dbReference type="InterPro" id="IPR045090">
    <property type="entry name" value="Pept_M3A_M3B"/>
</dbReference>
<dbReference type="RefSeq" id="WP_126166722.1">
    <property type="nucleotide sequence ID" value="NZ_CP020373.1"/>
</dbReference>
<feature type="compositionally biased region" description="Low complexity" evidence="8">
    <location>
        <begin position="27"/>
        <end position="48"/>
    </location>
</feature>
<keyword evidence="11" id="KW-0121">Carboxypeptidase</keyword>
<feature type="signal peptide" evidence="9">
    <location>
        <begin position="1"/>
        <end position="23"/>
    </location>
</feature>
<protein>
    <submittedName>
        <fullName evidence="11">Peptidyl-dipeptidase dcp</fullName>
        <ecNumber evidence="11">3.4.15.5</ecNumber>
    </submittedName>
</protein>
<evidence type="ECO:0000256" key="8">
    <source>
        <dbReference type="SAM" id="MobiDB-lite"/>
    </source>
</evidence>
<proteinExistence type="inferred from homology"/>